<dbReference type="GO" id="GO:0000171">
    <property type="term" value="F:ribonuclease MRP activity"/>
    <property type="evidence" value="ECO:0007669"/>
    <property type="project" value="TreeGrafter"/>
</dbReference>
<sequence length="216" mass="23661">MALEKRATVFRPVLDNPYTKVEWPSVSDGEKLTELLCALLEPVGVYNEIKKKHNQDAKRPKVLESVTIGFNSTTKAVEDQVDISRKSDKELERQHDDVSVVFVPRSDIAPVLSGHFPVLCAVASIRAPVKLIQLPKGSLSRIANAVGDDSCMGIVGLRTGEGTDIEGFKELSDLVNQVAQVNIPWLRSIMSTGFKKPNIKGLKTTAPMKKGGKKKN</sequence>
<dbReference type="GO" id="GO:0004526">
    <property type="term" value="F:ribonuclease P activity"/>
    <property type="evidence" value="ECO:0007669"/>
    <property type="project" value="TreeGrafter"/>
</dbReference>
<reference evidence="1" key="2">
    <citation type="submission" date="2014-06" db="EMBL/GenBank/DDBJ databases">
        <title>The complete genome of Blastobotrys (Arxula) adeninivorans LS3 - a yeast of biotechnological interest.</title>
        <authorList>
            <person name="Kunze G."/>
            <person name="Gaillardin C."/>
            <person name="Czernicka M."/>
            <person name="Durrens P."/>
            <person name="Martin T."/>
            <person name="Boer E."/>
            <person name="Gabaldon T."/>
            <person name="Cruz J."/>
            <person name="Talla E."/>
            <person name="Marck C."/>
            <person name="Goffeau A."/>
            <person name="Barbe V."/>
            <person name="Baret P."/>
            <person name="Baronian K."/>
            <person name="Beier S."/>
            <person name="Bleykasten C."/>
            <person name="Bode R."/>
            <person name="Casaregola S."/>
            <person name="Despons L."/>
            <person name="Fairhead C."/>
            <person name="Giersberg M."/>
            <person name="Gierski P."/>
            <person name="Hahnel U."/>
            <person name="Hartmann A."/>
            <person name="Jankowska D."/>
            <person name="Jubin C."/>
            <person name="Jung P."/>
            <person name="Lafontaine I."/>
            <person name="Leh-Louis V."/>
            <person name="Lemaire M."/>
            <person name="Marcet-Houben M."/>
            <person name="Mascher M."/>
            <person name="Morel G."/>
            <person name="Richard G.-F."/>
            <person name="Riechen J."/>
            <person name="Sacerdot C."/>
            <person name="Sarkar A."/>
            <person name="Savel G."/>
            <person name="Schacherer J."/>
            <person name="Sherman D."/>
            <person name="Straub M.-L."/>
            <person name="Stein N."/>
            <person name="Thierry A."/>
            <person name="Trautwein-Schult A."/>
            <person name="Westhof E."/>
            <person name="Worch S."/>
            <person name="Dujon B."/>
            <person name="Souciet J.-L."/>
            <person name="Wincker P."/>
            <person name="Scholz U."/>
            <person name="Neuveglise N."/>
        </authorList>
    </citation>
    <scope>NUCLEOTIDE SEQUENCE</scope>
    <source>
        <strain evidence="1">LS3</strain>
    </source>
</reference>
<gene>
    <name evidence="1" type="ORF">GNLVRS02_ARAD1B19932g</name>
</gene>
<reference evidence="1" key="1">
    <citation type="submission" date="2014-02" db="EMBL/GenBank/DDBJ databases">
        <authorList>
            <person name="Genoscope - CEA"/>
        </authorList>
    </citation>
    <scope>NUCLEOTIDE SEQUENCE</scope>
    <source>
        <strain evidence="1">LS3</strain>
    </source>
</reference>
<evidence type="ECO:0000313" key="1">
    <source>
        <dbReference type="EMBL" id="CDP36743.1"/>
    </source>
</evidence>
<proteinExistence type="predicted"/>
<dbReference type="GO" id="GO:0034965">
    <property type="term" value="P:intronic box C/D snoRNA processing"/>
    <property type="evidence" value="ECO:0007669"/>
    <property type="project" value="TreeGrafter"/>
</dbReference>
<dbReference type="EMBL" id="HG937692">
    <property type="protein sequence ID" value="CDP36743.1"/>
    <property type="molecule type" value="Genomic_DNA"/>
</dbReference>
<protein>
    <submittedName>
        <fullName evidence="1">ARAD1B19932p</fullName>
    </submittedName>
</protein>
<dbReference type="GO" id="GO:0005829">
    <property type="term" value="C:cytosol"/>
    <property type="evidence" value="ECO:0007669"/>
    <property type="project" value="TreeGrafter"/>
</dbReference>
<dbReference type="PhylomeDB" id="A0A060T734"/>
<accession>A0A060T734</accession>
<dbReference type="Pfam" id="PF08228">
    <property type="entry name" value="RNase_P_pop3"/>
    <property type="match status" value="1"/>
</dbReference>
<dbReference type="GO" id="GO:0000172">
    <property type="term" value="C:ribonuclease MRP complex"/>
    <property type="evidence" value="ECO:0007669"/>
    <property type="project" value="TreeGrafter"/>
</dbReference>
<dbReference type="GO" id="GO:0008033">
    <property type="term" value="P:tRNA processing"/>
    <property type="evidence" value="ECO:0007669"/>
    <property type="project" value="InterPro"/>
</dbReference>
<dbReference type="GO" id="GO:0006364">
    <property type="term" value="P:rRNA processing"/>
    <property type="evidence" value="ECO:0007669"/>
    <property type="project" value="InterPro"/>
</dbReference>
<dbReference type="InterPro" id="IPR013241">
    <property type="entry name" value="RNase_P_Pop3"/>
</dbReference>
<dbReference type="PANTHER" id="PTHR28272">
    <property type="entry name" value="RIBONUCLEASES P/MRP PROTEIN SUBUNIT POP3"/>
    <property type="match status" value="1"/>
</dbReference>
<dbReference type="GO" id="GO:0005655">
    <property type="term" value="C:nucleolar ribonuclease P complex"/>
    <property type="evidence" value="ECO:0007669"/>
    <property type="project" value="TreeGrafter"/>
</dbReference>
<dbReference type="PANTHER" id="PTHR28272:SF1">
    <property type="entry name" value="RIBONUCLEASES P_MRP PROTEIN SUBUNIT POP3"/>
    <property type="match status" value="1"/>
</dbReference>
<dbReference type="AlphaFoldDB" id="A0A060T734"/>
<name>A0A060T734_BLAAD</name>
<organism evidence="1">
    <name type="scientific">Blastobotrys adeninivorans</name>
    <name type="common">Yeast</name>
    <name type="synonym">Arxula adeninivorans</name>
    <dbReference type="NCBI Taxonomy" id="409370"/>
    <lineage>
        <taxon>Eukaryota</taxon>
        <taxon>Fungi</taxon>
        <taxon>Dikarya</taxon>
        <taxon>Ascomycota</taxon>
        <taxon>Saccharomycotina</taxon>
        <taxon>Dipodascomycetes</taxon>
        <taxon>Dipodascales</taxon>
        <taxon>Trichomonascaceae</taxon>
        <taxon>Blastobotrys</taxon>
    </lineage>
</organism>